<evidence type="ECO:0000256" key="2">
    <source>
        <dbReference type="SAM" id="MobiDB-lite"/>
    </source>
</evidence>
<dbReference type="EMBL" id="JACGCM010000188">
    <property type="protein sequence ID" value="KAF6175380.1"/>
    <property type="molecule type" value="Genomic_DNA"/>
</dbReference>
<dbReference type="Gene3D" id="1.10.238.10">
    <property type="entry name" value="EF-hand"/>
    <property type="match status" value="1"/>
</dbReference>
<dbReference type="Pfam" id="PF13499">
    <property type="entry name" value="EF-hand_7"/>
    <property type="match status" value="1"/>
</dbReference>
<gene>
    <name evidence="4" type="ORF">GIB67_036471</name>
</gene>
<evidence type="ECO:0000256" key="1">
    <source>
        <dbReference type="ARBA" id="ARBA00022837"/>
    </source>
</evidence>
<organism evidence="4 5">
    <name type="scientific">Kingdonia uniflora</name>
    <dbReference type="NCBI Taxonomy" id="39325"/>
    <lineage>
        <taxon>Eukaryota</taxon>
        <taxon>Viridiplantae</taxon>
        <taxon>Streptophyta</taxon>
        <taxon>Embryophyta</taxon>
        <taxon>Tracheophyta</taxon>
        <taxon>Spermatophyta</taxon>
        <taxon>Magnoliopsida</taxon>
        <taxon>Ranunculales</taxon>
        <taxon>Circaeasteraceae</taxon>
        <taxon>Kingdonia</taxon>
    </lineage>
</organism>
<evidence type="ECO:0000313" key="4">
    <source>
        <dbReference type="EMBL" id="KAF6175380.1"/>
    </source>
</evidence>
<dbReference type="Proteomes" id="UP000541444">
    <property type="component" value="Unassembled WGS sequence"/>
</dbReference>
<keyword evidence="5" id="KW-1185">Reference proteome</keyword>
<name>A0A7J7P7R5_9MAGN</name>
<feature type="compositionally biased region" description="Basic and acidic residues" evidence="2">
    <location>
        <begin position="190"/>
        <end position="208"/>
    </location>
</feature>
<feature type="compositionally biased region" description="Basic and acidic residues" evidence="2">
    <location>
        <begin position="14"/>
        <end position="26"/>
    </location>
</feature>
<evidence type="ECO:0000313" key="5">
    <source>
        <dbReference type="Proteomes" id="UP000541444"/>
    </source>
</evidence>
<feature type="compositionally biased region" description="Basic residues" evidence="2">
    <location>
        <begin position="135"/>
        <end position="146"/>
    </location>
</feature>
<feature type="region of interest" description="Disordered" evidence="2">
    <location>
        <begin position="56"/>
        <end position="148"/>
    </location>
</feature>
<dbReference type="PROSITE" id="PS00018">
    <property type="entry name" value="EF_HAND_1"/>
    <property type="match status" value="1"/>
</dbReference>
<dbReference type="PROSITE" id="PS50222">
    <property type="entry name" value="EF_HAND_2"/>
    <property type="match status" value="1"/>
</dbReference>
<dbReference type="InterPro" id="IPR018247">
    <property type="entry name" value="EF_Hand_1_Ca_BS"/>
</dbReference>
<dbReference type="GO" id="GO:0005509">
    <property type="term" value="F:calcium ion binding"/>
    <property type="evidence" value="ECO:0007669"/>
    <property type="project" value="InterPro"/>
</dbReference>
<dbReference type="SUPFAM" id="SSF47473">
    <property type="entry name" value="EF-hand"/>
    <property type="match status" value="1"/>
</dbReference>
<proteinExistence type="predicted"/>
<keyword evidence="1" id="KW-0106">Calcium</keyword>
<dbReference type="InterPro" id="IPR011992">
    <property type="entry name" value="EF-hand-dom_pair"/>
</dbReference>
<protein>
    <recommendedName>
        <fullName evidence="3">EF-hand domain-containing protein</fullName>
    </recommendedName>
</protein>
<feature type="region of interest" description="Disordered" evidence="2">
    <location>
        <begin position="1"/>
        <end position="27"/>
    </location>
</feature>
<dbReference type="AlphaFoldDB" id="A0A7J7P7R5"/>
<sequence length="307" mass="34382">MVEKSCFDSETDESSEKSSSDEHENCKIGGAVKVSEYEKQRLERIRENRERLEALGLRNLSFSLMGSGKKQANPKGKAKKNEDDEYVPTEGEERASASSEDDGDSDGKEDEEDEFEVGNDGSSSSRGRKVEKGKNIRNTKKMKKKLSVQNSMNEPDFIDDDAAIEQAIALSLGKSSALSGSIHGGAPQNSRKDVANVNPREKKGRDRTQTNNEGKKRRKQNISRVGMTEDQVIFHFFNFDEAGKGNITLKDLQRVANTHDFPWTDTEMTDMIYCFDCDGDGKLNLDDFRKIVDRCNMVQTSDNALKP</sequence>
<feature type="region of interest" description="Disordered" evidence="2">
    <location>
        <begin position="181"/>
        <end position="221"/>
    </location>
</feature>
<evidence type="ECO:0000259" key="3">
    <source>
        <dbReference type="PROSITE" id="PS50222"/>
    </source>
</evidence>
<comment type="caution">
    <text evidence="4">The sequence shown here is derived from an EMBL/GenBank/DDBJ whole genome shotgun (WGS) entry which is preliminary data.</text>
</comment>
<dbReference type="InterPro" id="IPR002048">
    <property type="entry name" value="EF_hand_dom"/>
</dbReference>
<reference evidence="4 5" key="1">
    <citation type="journal article" date="2020" name="IScience">
        <title>Genome Sequencing of the Endangered Kingdonia uniflora (Circaeasteraceae, Ranunculales) Reveals Potential Mechanisms of Evolutionary Specialization.</title>
        <authorList>
            <person name="Sun Y."/>
            <person name="Deng T."/>
            <person name="Zhang A."/>
            <person name="Moore M.J."/>
            <person name="Landis J.B."/>
            <person name="Lin N."/>
            <person name="Zhang H."/>
            <person name="Zhang X."/>
            <person name="Huang J."/>
            <person name="Zhang X."/>
            <person name="Sun H."/>
            <person name="Wang H."/>
        </authorList>
    </citation>
    <scope>NUCLEOTIDE SEQUENCE [LARGE SCALE GENOMIC DNA]</scope>
    <source>
        <strain evidence="4">TB1705</strain>
        <tissue evidence="4">Leaf</tissue>
    </source>
</reference>
<accession>A0A7J7P7R5</accession>
<feature type="compositionally biased region" description="Acidic residues" evidence="2">
    <location>
        <begin position="99"/>
        <end position="117"/>
    </location>
</feature>
<dbReference type="OrthoDB" id="293868at2759"/>
<feature type="domain" description="EF-hand" evidence="3">
    <location>
        <begin position="263"/>
        <end position="298"/>
    </location>
</feature>